<dbReference type="InterPro" id="IPR027193">
    <property type="entry name" value="Noc4"/>
</dbReference>
<organism evidence="4 5">
    <name type="scientific">Erythranthe guttata</name>
    <name type="common">Yellow monkey flower</name>
    <name type="synonym">Mimulus guttatus</name>
    <dbReference type="NCBI Taxonomy" id="4155"/>
    <lineage>
        <taxon>Eukaryota</taxon>
        <taxon>Viridiplantae</taxon>
        <taxon>Streptophyta</taxon>
        <taxon>Embryophyta</taxon>
        <taxon>Tracheophyta</taxon>
        <taxon>Spermatophyta</taxon>
        <taxon>Magnoliopsida</taxon>
        <taxon>eudicotyledons</taxon>
        <taxon>Gunneridae</taxon>
        <taxon>Pentapetalae</taxon>
        <taxon>asterids</taxon>
        <taxon>lamiids</taxon>
        <taxon>Lamiales</taxon>
        <taxon>Phrymaceae</taxon>
        <taxon>Erythranthe</taxon>
    </lineage>
</organism>
<name>A0A022QEL5_ERYGU</name>
<keyword evidence="5" id="KW-1185">Reference proteome</keyword>
<dbReference type="AlphaFoldDB" id="A0A022QEL5"/>
<dbReference type="PhylomeDB" id="A0A022QEL5"/>
<dbReference type="STRING" id="4155.A0A022QEL5"/>
<sequence>MAAKNGEKLSLVPNKQKQQKKKREKAKDNGDYLKNLGQQLLTSRAHINNLPILLTYITPNSPPQHALESLLSLQSFFTPLLPQLSSSSANSANQEPDPEIVYLTWLRSKFDDFVRCLVDILVSPQSEDALREILLDAVMEFVKVGNAGKFHSAIYHKLLRAIIHSELGAEDIVLVLLASKYFTYIDVCYFTYISLEKLVRTLEAKEDGNASLDAEKKIQSKTSMELSIHKMKFLLSRIPQLEALEENLQMWNGLGLFAEKDNKQETIAVKDKNTKKSQKSGDKVLSSRSIAKKMKLKLTKAWLSFLRLPLPLSVYKEVLVALHQSVIPYISNPIMLCDFLTQSYDIGGVVSVMALSSLYVLMTEHGLEYPNFYDKLYALLEPAIFIAKHRAKFFQLLDSSLKSSLLPAYLAAAFCKKLSRLTLFVPPSGAIVIVALVNNLLQKHPSISCLVHQERDTGETPVGEKRKQGIDHFKNEEMDPKKTNAIRSSLWEMDTLRHHYCAPVSRFAVSLANDLAVSARVPEISVIDLSSGSYGTIFNDEMKRRVKQVAGAFYNATPTSLFSESDFPGWEFKFTANGSEPHEESAKRQRTVGVEA</sequence>
<dbReference type="InterPro" id="IPR005612">
    <property type="entry name" value="CCAAT-binding_factor"/>
</dbReference>
<dbReference type="KEGG" id="egt:105969552"/>
<dbReference type="GO" id="GO:0042254">
    <property type="term" value="P:ribosome biogenesis"/>
    <property type="evidence" value="ECO:0007669"/>
    <property type="project" value="InterPro"/>
</dbReference>
<evidence type="ECO:0000313" key="5">
    <source>
        <dbReference type="Proteomes" id="UP000030748"/>
    </source>
</evidence>
<protein>
    <recommendedName>
        <fullName evidence="3">CCAAT-binding factor domain-containing protein</fullName>
    </recommendedName>
</protein>
<dbReference type="EMBL" id="KI631506">
    <property type="protein sequence ID" value="EYU27112.1"/>
    <property type="molecule type" value="Genomic_DNA"/>
</dbReference>
<dbReference type="GO" id="GO:0032040">
    <property type="term" value="C:small-subunit processome"/>
    <property type="evidence" value="ECO:0000318"/>
    <property type="project" value="GO_Central"/>
</dbReference>
<evidence type="ECO:0000259" key="3">
    <source>
        <dbReference type="Pfam" id="PF03914"/>
    </source>
</evidence>
<evidence type="ECO:0000313" key="4">
    <source>
        <dbReference type="EMBL" id="EYU27112.1"/>
    </source>
</evidence>
<dbReference type="OMA" id="TDAYNSH"/>
<dbReference type="Pfam" id="PF03914">
    <property type="entry name" value="CBF"/>
    <property type="match status" value="1"/>
</dbReference>
<feature type="region of interest" description="Disordered" evidence="2">
    <location>
        <begin position="577"/>
        <end position="596"/>
    </location>
</feature>
<evidence type="ECO:0000256" key="1">
    <source>
        <dbReference type="ARBA" id="ARBA00007797"/>
    </source>
</evidence>
<dbReference type="GO" id="GO:0030692">
    <property type="term" value="C:Noc4p-Nop14p complex"/>
    <property type="evidence" value="ECO:0000318"/>
    <property type="project" value="GO_Central"/>
</dbReference>
<proteinExistence type="inferred from homology"/>
<feature type="domain" description="CCAAT-binding factor" evidence="3">
    <location>
        <begin position="351"/>
        <end position="508"/>
    </location>
</feature>
<comment type="similarity">
    <text evidence="1">Belongs to the CBF/MAK21 family.</text>
</comment>
<reference evidence="4 5" key="1">
    <citation type="journal article" date="2013" name="Proc. Natl. Acad. Sci. U.S.A.">
        <title>Fine-scale variation in meiotic recombination in Mimulus inferred from population shotgun sequencing.</title>
        <authorList>
            <person name="Hellsten U."/>
            <person name="Wright K.M."/>
            <person name="Jenkins J."/>
            <person name="Shu S."/>
            <person name="Yuan Y."/>
            <person name="Wessler S.R."/>
            <person name="Schmutz J."/>
            <person name="Willis J.H."/>
            <person name="Rokhsar D.S."/>
        </authorList>
    </citation>
    <scope>NUCLEOTIDE SEQUENCE [LARGE SCALE GENOMIC DNA]</scope>
    <source>
        <strain evidence="5">cv. DUN x IM62</strain>
    </source>
</reference>
<feature type="region of interest" description="Disordered" evidence="2">
    <location>
        <begin position="1"/>
        <end position="29"/>
    </location>
</feature>
<dbReference type="Proteomes" id="UP000030748">
    <property type="component" value="Unassembled WGS sequence"/>
</dbReference>
<dbReference type="PANTHER" id="PTHR12455:SF0">
    <property type="entry name" value="NUCLEOLAR COMPLEX PROTEIN 4 HOMOLOG"/>
    <property type="match status" value="1"/>
</dbReference>
<dbReference type="eggNOG" id="KOG2154">
    <property type="taxonomic scope" value="Eukaryota"/>
</dbReference>
<dbReference type="GO" id="GO:0005730">
    <property type="term" value="C:nucleolus"/>
    <property type="evidence" value="ECO:0000318"/>
    <property type="project" value="GO_Central"/>
</dbReference>
<dbReference type="PANTHER" id="PTHR12455">
    <property type="entry name" value="NUCLEOLAR COMPLEX PROTEIN 4"/>
    <property type="match status" value="1"/>
</dbReference>
<accession>A0A022QEL5</accession>
<dbReference type="OrthoDB" id="10263185at2759"/>
<gene>
    <name evidence="4" type="ORF">MIMGU_mgv1a003258mg</name>
</gene>
<evidence type="ECO:0000256" key="2">
    <source>
        <dbReference type="SAM" id="MobiDB-lite"/>
    </source>
</evidence>